<accession>A0AAV9JKB8</accession>
<dbReference type="Gene3D" id="3.10.450.50">
    <property type="match status" value="1"/>
</dbReference>
<evidence type="ECO:0000313" key="2">
    <source>
        <dbReference type="EMBL" id="KAK4545618.1"/>
    </source>
</evidence>
<feature type="region of interest" description="Disordered" evidence="1">
    <location>
        <begin position="147"/>
        <end position="174"/>
    </location>
</feature>
<gene>
    <name evidence="2" type="ORF">LTR36_002571</name>
</gene>
<proteinExistence type="predicted"/>
<dbReference type="Proteomes" id="UP001324427">
    <property type="component" value="Unassembled WGS sequence"/>
</dbReference>
<sequence>MASKELYDKLTATAKEFVLSTSPKKAGTNEADPDRFLKTITSDFKMSWGHKFFVTTKPGLQGEISGQDFVEHQGKMVSALETWDIVPTSLCVDVEKKSVVLRADFFMVAPGQEKLLNDIIFWITMDESGGKVKDAKEFIDPVASAELAERMKSGTGNDTTPNPADADKGTNPGQ</sequence>
<dbReference type="AlphaFoldDB" id="A0AAV9JKB8"/>
<comment type="caution">
    <text evidence="2">The sequence shown here is derived from an EMBL/GenBank/DDBJ whole genome shotgun (WGS) entry which is preliminary data.</text>
</comment>
<protein>
    <submittedName>
        <fullName evidence="2">Uncharacterized protein</fullName>
    </submittedName>
</protein>
<evidence type="ECO:0000313" key="3">
    <source>
        <dbReference type="Proteomes" id="UP001324427"/>
    </source>
</evidence>
<dbReference type="EMBL" id="JAVFHQ010000018">
    <property type="protein sequence ID" value="KAK4545618.1"/>
    <property type="molecule type" value="Genomic_DNA"/>
</dbReference>
<name>A0AAV9JKB8_9PEZI</name>
<reference evidence="2 3" key="1">
    <citation type="submission" date="2021-11" db="EMBL/GenBank/DDBJ databases">
        <title>Black yeast isolated from Biological Soil Crust.</title>
        <authorList>
            <person name="Kurbessoian T."/>
        </authorList>
    </citation>
    <scope>NUCLEOTIDE SEQUENCE [LARGE SCALE GENOMIC DNA]</scope>
    <source>
        <strain evidence="2 3">CCFEE 5522</strain>
    </source>
</reference>
<organism evidence="2 3">
    <name type="scientific">Oleoguttula mirabilis</name>
    <dbReference type="NCBI Taxonomy" id="1507867"/>
    <lineage>
        <taxon>Eukaryota</taxon>
        <taxon>Fungi</taxon>
        <taxon>Dikarya</taxon>
        <taxon>Ascomycota</taxon>
        <taxon>Pezizomycotina</taxon>
        <taxon>Dothideomycetes</taxon>
        <taxon>Dothideomycetidae</taxon>
        <taxon>Mycosphaerellales</taxon>
        <taxon>Teratosphaeriaceae</taxon>
        <taxon>Oleoguttula</taxon>
    </lineage>
</organism>
<keyword evidence="3" id="KW-1185">Reference proteome</keyword>
<evidence type="ECO:0000256" key="1">
    <source>
        <dbReference type="SAM" id="MobiDB-lite"/>
    </source>
</evidence>